<dbReference type="GO" id="GO:0000981">
    <property type="term" value="F:DNA-binding transcription factor activity, RNA polymerase II-specific"/>
    <property type="evidence" value="ECO:0007669"/>
    <property type="project" value="InterPro"/>
</dbReference>
<feature type="region of interest" description="Disordered" evidence="2">
    <location>
        <begin position="473"/>
        <end position="531"/>
    </location>
</feature>
<feature type="region of interest" description="Disordered" evidence="2">
    <location>
        <begin position="219"/>
        <end position="258"/>
    </location>
</feature>
<keyword evidence="1" id="KW-0175">Coiled coil</keyword>
<dbReference type="EMBL" id="KL197767">
    <property type="protein sequence ID" value="KDQ50075.1"/>
    <property type="molecule type" value="Genomic_DNA"/>
</dbReference>
<protein>
    <submittedName>
        <fullName evidence="3">Uncharacterized protein</fullName>
    </submittedName>
</protein>
<evidence type="ECO:0000256" key="2">
    <source>
        <dbReference type="SAM" id="MobiDB-lite"/>
    </source>
</evidence>
<dbReference type="Proteomes" id="UP000027265">
    <property type="component" value="Unassembled WGS sequence"/>
</dbReference>
<dbReference type="CDD" id="cd00067">
    <property type="entry name" value="GAL4"/>
    <property type="match status" value="1"/>
</dbReference>
<feature type="coiled-coil region" evidence="1">
    <location>
        <begin position="556"/>
        <end position="607"/>
    </location>
</feature>
<reference evidence="4" key="1">
    <citation type="journal article" date="2014" name="Proc. Natl. Acad. Sci. U.S.A.">
        <title>Extensive sampling of basidiomycete genomes demonstrates inadequacy of the white-rot/brown-rot paradigm for wood decay fungi.</title>
        <authorList>
            <person name="Riley R."/>
            <person name="Salamov A.A."/>
            <person name="Brown D.W."/>
            <person name="Nagy L.G."/>
            <person name="Floudas D."/>
            <person name="Held B.W."/>
            <person name="Levasseur A."/>
            <person name="Lombard V."/>
            <person name="Morin E."/>
            <person name="Otillar R."/>
            <person name="Lindquist E.A."/>
            <person name="Sun H."/>
            <person name="LaButti K.M."/>
            <person name="Schmutz J."/>
            <person name="Jabbour D."/>
            <person name="Luo H."/>
            <person name="Baker S.E."/>
            <person name="Pisabarro A.G."/>
            <person name="Walton J.D."/>
            <person name="Blanchette R.A."/>
            <person name="Henrissat B."/>
            <person name="Martin F."/>
            <person name="Cullen D."/>
            <person name="Hibbett D.S."/>
            <person name="Grigoriev I.V."/>
        </authorList>
    </citation>
    <scope>NUCLEOTIDE SEQUENCE [LARGE SCALE GENOMIC DNA]</scope>
    <source>
        <strain evidence="4">MUCL 33604</strain>
    </source>
</reference>
<proteinExistence type="predicted"/>
<dbReference type="InParanoid" id="A0A067P8D4"/>
<dbReference type="InterPro" id="IPR001138">
    <property type="entry name" value="Zn2Cys6_DnaBD"/>
</dbReference>
<name>A0A067P8D4_9AGAM</name>
<sequence length="612" mass="66501">MATSLNNPAHKKDPQKLAIAAEGFEMAVAPLQEKVYVFAAFLGELRSALPLNGVDEVNSRCMPEFRAVMSSYYSDLKCLDKIRKTFNRSVDLAEPNIIRQLNDIIERLNASGTPFAAAELYELDPDQSSVPESNPGSAFEKVNRFWLLDPIPASQPSSGYTRPGAVAIVPAIDTPQASFSTQDPGPQPIQQRTHSISHTDPTPTDAERFRLVAGYVAEREGEAEASGGTNDDQTRFEKFGDPLQEGGKEREEEAGHPMDIGSEAQAAEDDVEMEAADGDVEVGSPTHGVDVLDTTFTILPSRRGKRQPISSPGGKNVKRSKSHDGTAANIAPINLEGSDDDESTPSDLGAFEVLSGFMGYEPKWTESLAQVVVDGGISGILTPVKTAPMSKLEPEDPTKSKTCLFCRLRKKKCRPSRSGLPTEHNIHFNANAKPVLCLRTKHGAPCRKRKATPVKARRPKLIPYVLITTVPHPAKGSLSTPGQLVPSSRSGAKAQNASSSPRNALPKSIPDVLEGAGEEDDVTTGDSEPKGKTKACYKFERGFSGHGWQRVPLAYFEELKREVYELKNELLGLKKVTQMPPATNSTNQELCEKNTELSARIEVLEKKMAEST</sequence>
<dbReference type="GO" id="GO:0008270">
    <property type="term" value="F:zinc ion binding"/>
    <property type="evidence" value="ECO:0007669"/>
    <property type="project" value="InterPro"/>
</dbReference>
<feature type="compositionally biased region" description="Polar residues" evidence="2">
    <location>
        <begin position="477"/>
        <end position="502"/>
    </location>
</feature>
<evidence type="ECO:0000313" key="4">
    <source>
        <dbReference type="Proteomes" id="UP000027265"/>
    </source>
</evidence>
<dbReference type="HOGENOM" id="CLU_446217_0_0_1"/>
<accession>A0A067P8D4</accession>
<feature type="region of interest" description="Disordered" evidence="2">
    <location>
        <begin position="176"/>
        <end position="205"/>
    </location>
</feature>
<feature type="region of interest" description="Disordered" evidence="2">
    <location>
        <begin position="298"/>
        <end position="347"/>
    </location>
</feature>
<organism evidence="3 4">
    <name type="scientific">Jaapia argillacea MUCL 33604</name>
    <dbReference type="NCBI Taxonomy" id="933084"/>
    <lineage>
        <taxon>Eukaryota</taxon>
        <taxon>Fungi</taxon>
        <taxon>Dikarya</taxon>
        <taxon>Basidiomycota</taxon>
        <taxon>Agaricomycotina</taxon>
        <taxon>Agaricomycetes</taxon>
        <taxon>Agaricomycetidae</taxon>
        <taxon>Jaapiales</taxon>
        <taxon>Jaapiaceae</taxon>
        <taxon>Jaapia</taxon>
    </lineage>
</organism>
<evidence type="ECO:0000256" key="1">
    <source>
        <dbReference type="SAM" id="Coils"/>
    </source>
</evidence>
<keyword evidence="4" id="KW-1185">Reference proteome</keyword>
<evidence type="ECO:0000313" key="3">
    <source>
        <dbReference type="EMBL" id="KDQ50075.1"/>
    </source>
</evidence>
<gene>
    <name evidence="3" type="ORF">JAAARDRAFT_51461</name>
</gene>
<dbReference type="AlphaFoldDB" id="A0A067P8D4"/>
<feature type="compositionally biased region" description="Polar residues" evidence="2">
    <location>
        <begin position="176"/>
        <end position="202"/>
    </location>
</feature>
<feature type="compositionally biased region" description="Basic and acidic residues" evidence="2">
    <location>
        <begin position="232"/>
        <end position="256"/>
    </location>
</feature>